<reference evidence="2" key="1">
    <citation type="journal article" date="2019" name="Int. J. Syst. Evol. Microbiol.">
        <title>The Global Catalogue of Microorganisms (GCM) 10K type strain sequencing project: providing services to taxonomists for standard genome sequencing and annotation.</title>
        <authorList>
            <consortium name="The Broad Institute Genomics Platform"/>
            <consortium name="The Broad Institute Genome Sequencing Center for Infectious Disease"/>
            <person name="Wu L."/>
            <person name="Ma J."/>
        </authorList>
    </citation>
    <scope>NUCLEOTIDE SEQUENCE [LARGE SCALE GENOMIC DNA]</scope>
    <source>
        <strain evidence="2">JCM 17924</strain>
    </source>
</reference>
<comment type="caution">
    <text evidence="1">The sequence shown here is derived from an EMBL/GenBank/DDBJ whole genome shotgun (WGS) entry which is preliminary data.</text>
</comment>
<accession>A0ABP8IZE9</accession>
<dbReference type="Proteomes" id="UP001500454">
    <property type="component" value="Unassembled WGS sequence"/>
</dbReference>
<dbReference type="EMBL" id="BAABHA010000004">
    <property type="protein sequence ID" value="GAA4380573.1"/>
    <property type="molecule type" value="Genomic_DNA"/>
</dbReference>
<sequence length="191" mass="21081">MHVQLIPVLEVSHPSPALVPFAPGLPFYRAATMELNHLKKVVADHLQGYIKGEYGADGIGSLWGGYVLRIDNTNVLFPQCCGELSDIIFWKHVALKNQNAYYNGHPGPVASFSEHEVILHCTDSYESFVPDTAAVTRVPKTALAAAYTQAVQELEVLERLITQIGQHLAMPINNLAHLLIYRNAEMPAELP</sequence>
<protein>
    <submittedName>
        <fullName evidence="1">Uncharacterized protein</fullName>
    </submittedName>
</protein>
<gene>
    <name evidence="1" type="ORF">GCM10023186_19220</name>
</gene>
<name>A0ABP8IZE9_9BACT</name>
<evidence type="ECO:0000313" key="2">
    <source>
        <dbReference type="Proteomes" id="UP001500454"/>
    </source>
</evidence>
<dbReference type="RefSeq" id="WP_345223638.1">
    <property type="nucleotide sequence ID" value="NZ_BAABHA010000004.1"/>
</dbReference>
<organism evidence="1 2">
    <name type="scientific">Hymenobacter koreensis</name>
    <dbReference type="NCBI Taxonomy" id="1084523"/>
    <lineage>
        <taxon>Bacteria</taxon>
        <taxon>Pseudomonadati</taxon>
        <taxon>Bacteroidota</taxon>
        <taxon>Cytophagia</taxon>
        <taxon>Cytophagales</taxon>
        <taxon>Hymenobacteraceae</taxon>
        <taxon>Hymenobacter</taxon>
    </lineage>
</organism>
<proteinExistence type="predicted"/>
<evidence type="ECO:0000313" key="1">
    <source>
        <dbReference type="EMBL" id="GAA4380573.1"/>
    </source>
</evidence>
<keyword evidence="2" id="KW-1185">Reference proteome</keyword>